<keyword evidence="2" id="KW-1185">Reference proteome</keyword>
<evidence type="ECO:0000313" key="2">
    <source>
        <dbReference type="Proteomes" id="UP000289738"/>
    </source>
</evidence>
<gene>
    <name evidence="1" type="ORF">Ahy_A07g033716</name>
</gene>
<sequence length="96" mass="11260">MMLDVREGRDHLTIWIRLDIKRVLDNHFSTDKGFMCHRLTNRANRALSRSSKFTGGSVTFMKMKSRMSKSLEREATLTETFKYTPTLKANKERFAD</sequence>
<dbReference type="EMBL" id="SDMP01000007">
    <property type="protein sequence ID" value="RYR47755.1"/>
    <property type="molecule type" value="Genomic_DNA"/>
</dbReference>
<name>A0A445C9Y5_ARAHY</name>
<protein>
    <submittedName>
        <fullName evidence="1">Uncharacterized protein</fullName>
    </submittedName>
</protein>
<accession>A0A445C9Y5</accession>
<comment type="caution">
    <text evidence="1">The sequence shown here is derived from an EMBL/GenBank/DDBJ whole genome shotgun (WGS) entry which is preliminary data.</text>
</comment>
<dbReference type="Proteomes" id="UP000289738">
    <property type="component" value="Chromosome A07"/>
</dbReference>
<proteinExistence type="predicted"/>
<reference evidence="1 2" key="1">
    <citation type="submission" date="2019-01" db="EMBL/GenBank/DDBJ databases">
        <title>Sequencing of cultivated peanut Arachis hypogaea provides insights into genome evolution and oil improvement.</title>
        <authorList>
            <person name="Chen X."/>
        </authorList>
    </citation>
    <scope>NUCLEOTIDE SEQUENCE [LARGE SCALE GENOMIC DNA]</scope>
    <source>
        <strain evidence="2">cv. Fuhuasheng</strain>
        <tissue evidence="1">Leaves</tissue>
    </source>
</reference>
<dbReference type="AlphaFoldDB" id="A0A445C9Y5"/>
<evidence type="ECO:0000313" key="1">
    <source>
        <dbReference type="EMBL" id="RYR47755.1"/>
    </source>
</evidence>
<organism evidence="1 2">
    <name type="scientific">Arachis hypogaea</name>
    <name type="common">Peanut</name>
    <dbReference type="NCBI Taxonomy" id="3818"/>
    <lineage>
        <taxon>Eukaryota</taxon>
        <taxon>Viridiplantae</taxon>
        <taxon>Streptophyta</taxon>
        <taxon>Embryophyta</taxon>
        <taxon>Tracheophyta</taxon>
        <taxon>Spermatophyta</taxon>
        <taxon>Magnoliopsida</taxon>
        <taxon>eudicotyledons</taxon>
        <taxon>Gunneridae</taxon>
        <taxon>Pentapetalae</taxon>
        <taxon>rosids</taxon>
        <taxon>fabids</taxon>
        <taxon>Fabales</taxon>
        <taxon>Fabaceae</taxon>
        <taxon>Papilionoideae</taxon>
        <taxon>50 kb inversion clade</taxon>
        <taxon>dalbergioids sensu lato</taxon>
        <taxon>Dalbergieae</taxon>
        <taxon>Pterocarpus clade</taxon>
        <taxon>Arachis</taxon>
    </lineage>
</organism>